<reference evidence="1 2" key="1">
    <citation type="submission" date="2020-06" db="EMBL/GenBank/DDBJ databases">
        <title>Pseudomonas eucalypticola sp. nov., an endophyte of Eucalyptus dunnii leaves with biocontrol ability of eucalyptus leaf blight.</title>
        <authorList>
            <person name="Liu Y."/>
            <person name="Song Z."/>
            <person name="Zeng H."/>
            <person name="Lu M."/>
            <person name="Wang X."/>
            <person name="Lian X."/>
            <person name="Zhang Q."/>
        </authorList>
    </citation>
    <scope>NUCLEOTIDE SEQUENCE [LARGE SCALE GENOMIC DNA]</scope>
    <source>
        <strain evidence="1 2">NP-1</strain>
    </source>
</reference>
<keyword evidence="2" id="KW-1185">Reference proteome</keyword>
<name>A0A7D5D882_9PSED</name>
<dbReference type="RefSeq" id="WP_176571165.1">
    <property type="nucleotide sequence ID" value="NZ_CP056030.1"/>
</dbReference>
<sequence>MNILSARLKIAPGPPGACPGFSSALEIERRPRGASQASLVPHLFRASYAWHITWSALFAHCGSAVVRQLFRDSVKNLFPRLG</sequence>
<proteinExistence type="predicted"/>
<accession>A0A7D5D882</accession>
<dbReference type="Proteomes" id="UP000509568">
    <property type="component" value="Chromosome"/>
</dbReference>
<dbReference type="AlphaFoldDB" id="A0A7D5D882"/>
<dbReference type="KEGG" id="pez:HWQ56_16340"/>
<protein>
    <submittedName>
        <fullName evidence="1">Uncharacterized protein</fullName>
    </submittedName>
</protein>
<dbReference type="EMBL" id="CP056030">
    <property type="protein sequence ID" value="QKZ05273.1"/>
    <property type="molecule type" value="Genomic_DNA"/>
</dbReference>
<evidence type="ECO:0000313" key="1">
    <source>
        <dbReference type="EMBL" id="QKZ05273.1"/>
    </source>
</evidence>
<organism evidence="1 2">
    <name type="scientific">Pseudomonas eucalypticola</name>
    <dbReference type="NCBI Taxonomy" id="2599595"/>
    <lineage>
        <taxon>Bacteria</taxon>
        <taxon>Pseudomonadati</taxon>
        <taxon>Pseudomonadota</taxon>
        <taxon>Gammaproteobacteria</taxon>
        <taxon>Pseudomonadales</taxon>
        <taxon>Pseudomonadaceae</taxon>
        <taxon>Pseudomonas</taxon>
    </lineage>
</organism>
<evidence type="ECO:0000313" key="2">
    <source>
        <dbReference type="Proteomes" id="UP000509568"/>
    </source>
</evidence>
<gene>
    <name evidence="1" type="ORF">HWQ56_16340</name>
</gene>